<comment type="caution">
    <text evidence="2">The sequence shown here is derived from an EMBL/GenBank/DDBJ whole genome shotgun (WGS) entry which is preliminary data.</text>
</comment>
<accession>A0AAN6WZA4</accession>
<feature type="region of interest" description="Disordered" evidence="1">
    <location>
        <begin position="148"/>
        <end position="187"/>
    </location>
</feature>
<reference evidence="2" key="2">
    <citation type="submission" date="2023-05" db="EMBL/GenBank/DDBJ databases">
        <authorList>
            <consortium name="Lawrence Berkeley National Laboratory"/>
            <person name="Steindorff A."/>
            <person name="Hensen N."/>
            <person name="Bonometti L."/>
            <person name="Westerberg I."/>
            <person name="Brannstrom I.O."/>
            <person name="Guillou S."/>
            <person name="Cros-Aarteil S."/>
            <person name="Calhoun S."/>
            <person name="Haridas S."/>
            <person name="Kuo A."/>
            <person name="Mondo S."/>
            <person name="Pangilinan J."/>
            <person name="Riley R."/>
            <person name="Labutti K."/>
            <person name="Andreopoulos B."/>
            <person name="Lipzen A."/>
            <person name="Chen C."/>
            <person name="Yanf M."/>
            <person name="Daum C."/>
            <person name="Ng V."/>
            <person name="Clum A."/>
            <person name="Ohm R."/>
            <person name="Martin F."/>
            <person name="Silar P."/>
            <person name="Natvig D."/>
            <person name="Lalanne C."/>
            <person name="Gautier V."/>
            <person name="Ament-Velasquez S.L."/>
            <person name="Kruys A."/>
            <person name="Hutchinson M.I."/>
            <person name="Powell A.J."/>
            <person name="Barry K."/>
            <person name="Miller A.N."/>
            <person name="Grigoriev I.V."/>
            <person name="Debuchy R."/>
            <person name="Gladieux P."/>
            <person name="Thoren M.H."/>
            <person name="Johannesson H."/>
        </authorList>
    </citation>
    <scope>NUCLEOTIDE SEQUENCE</scope>
    <source>
        <strain evidence="2">PSN309</strain>
    </source>
</reference>
<dbReference type="EMBL" id="MU864378">
    <property type="protein sequence ID" value="KAK4189212.1"/>
    <property type="molecule type" value="Genomic_DNA"/>
</dbReference>
<reference evidence="2" key="1">
    <citation type="journal article" date="2023" name="Mol. Phylogenet. Evol.">
        <title>Genome-scale phylogeny and comparative genomics of the fungal order Sordariales.</title>
        <authorList>
            <person name="Hensen N."/>
            <person name="Bonometti L."/>
            <person name="Westerberg I."/>
            <person name="Brannstrom I.O."/>
            <person name="Guillou S."/>
            <person name="Cros-Aarteil S."/>
            <person name="Calhoun S."/>
            <person name="Haridas S."/>
            <person name="Kuo A."/>
            <person name="Mondo S."/>
            <person name="Pangilinan J."/>
            <person name="Riley R."/>
            <person name="LaButti K."/>
            <person name="Andreopoulos B."/>
            <person name="Lipzen A."/>
            <person name="Chen C."/>
            <person name="Yan M."/>
            <person name="Daum C."/>
            <person name="Ng V."/>
            <person name="Clum A."/>
            <person name="Steindorff A."/>
            <person name="Ohm R.A."/>
            <person name="Martin F."/>
            <person name="Silar P."/>
            <person name="Natvig D.O."/>
            <person name="Lalanne C."/>
            <person name="Gautier V."/>
            <person name="Ament-Velasquez S.L."/>
            <person name="Kruys A."/>
            <person name="Hutchinson M.I."/>
            <person name="Powell A.J."/>
            <person name="Barry K."/>
            <person name="Miller A.N."/>
            <person name="Grigoriev I.V."/>
            <person name="Debuchy R."/>
            <person name="Gladieux P."/>
            <person name="Hiltunen Thoren M."/>
            <person name="Johannesson H."/>
        </authorList>
    </citation>
    <scope>NUCLEOTIDE SEQUENCE</scope>
    <source>
        <strain evidence="2">PSN309</strain>
    </source>
</reference>
<evidence type="ECO:0000256" key="1">
    <source>
        <dbReference type="SAM" id="MobiDB-lite"/>
    </source>
</evidence>
<proteinExistence type="predicted"/>
<feature type="compositionally biased region" description="Basic and acidic residues" evidence="1">
    <location>
        <begin position="151"/>
        <end position="168"/>
    </location>
</feature>
<gene>
    <name evidence="2" type="ORF">QBC35DRAFT_154068</name>
</gene>
<protein>
    <submittedName>
        <fullName evidence="2">Uncharacterized protein</fullName>
    </submittedName>
</protein>
<keyword evidence="3" id="KW-1185">Reference proteome</keyword>
<evidence type="ECO:0000313" key="2">
    <source>
        <dbReference type="EMBL" id="KAK4189212.1"/>
    </source>
</evidence>
<dbReference type="Proteomes" id="UP001302126">
    <property type="component" value="Unassembled WGS sequence"/>
</dbReference>
<sequence>MESRREVRYEATSLESRGRNACLPILMLVAGGLSDGTCSSGVEQSRKVARLRGSSVGQTLIHDELDDALMICRPVINPSAESPNAHWRRSRLWKPAVSSRPCFAAYANSAARQVFKPLKTLLLPTHHESFLMEILSVSLRRRSPIGAHLLRSSEPEKGKPTRKPHTESSVDFSGIPMFKHQGTRGKKCKRKTAPRHAVRARDRKGGLIVVGGT</sequence>
<dbReference type="AlphaFoldDB" id="A0AAN6WZA4"/>
<organism evidence="2 3">
    <name type="scientific">Podospora australis</name>
    <dbReference type="NCBI Taxonomy" id="1536484"/>
    <lineage>
        <taxon>Eukaryota</taxon>
        <taxon>Fungi</taxon>
        <taxon>Dikarya</taxon>
        <taxon>Ascomycota</taxon>
        <taxon>Pezizomycotina</taxon>
        <taxon>Sordariomycetes</taxon>
        <taxon>Sordariomycetidae</taxon>
        <taxon>Sordariales</taxon>
        <taxon>Podosporaceae</taxon>
        <taxon>Podospora</taxon>
    </lineage>
</organism>
<name>A0AAN6WZA4_9PEZI</name>
<evidence type="ECO:0000313" key="3">
    <source>
        <dbReference type="Proteomes" id="UP001302126"/>
    </source>
</evidence>